<evidence type="ECO:0000313" key="1">
    <source>
        <dbReference type="EMBL" id="EMD29625.1"/>
    </source>
</evidence>
<sequence length="68" mass="7713">MAVVAQERKPRVVRTSIPPHLAHRQASDEEQAGWTKEQLKVYSCMHCNTAYKPGSGAAWICEHWHEGL</sequence>
<evidence type="ECO:0000313" key="2">
    <source>
        <dbReference type="EMBL" id="OOC07557.1"/>
    </source>
</evidence>
<dbReference type="AlphaFoldDB" id="M2QC57"/>
<keyword evidence="4" id="KW-1185">Reference proteome</keyword>
<dbReference type="Proteomes" id="UP000188551">
    <property type="component" value="Unassembled WGS sequence"/>
</dbReference>
<proteinExistence type="predicted"/>
<dbReference type="EMBL" id="ANMG01000003">
    <property type="protein sequence ID" value="EMD29625.1"/>
    <property type="molecule type" value="Genomic_DNA"/>
</dbReference>
<protein>
    <submittedName>
        <fullName evidence="1">Uncharacterized protein</fullName>
    </submittedName>
</protein>
<reference evidence="2 4" key="2">
    <citation type="submission" date="2017-02" db="EMBL/GenBank/DDBJ databases">
        <title>Amycolatopsis azurea DSM 43854 draft genome.</title>
        <authorList>
            <person name="Mayilraj S."/>
        </authorList>
    </citation>
    <scope>NUCLEOTIDE SEQUENCE [LARGE SCALE GENOMIC DNA]</scope>
    <source>
        <strain evidence="2 4">DSM 43854</strain>
    </source>
</reference>
<dbReference type="PATRIC" id="fig|1238180.3.peg.381"/>
<accession>M2QC57</accession>
<name>M2QC57_9PSEU</name>
<organism evidence="1 3">
    <name type="scientific">Amycolatopsis azurea DSM 43854</name>
    <dbReference type="NCBI Taxonomy" id="1238180"/>
    <lineage>
        <taxon>Bacteria</taxon>
        <taxon>Bacillati</taxon>
        <taxon>Actinomycetota</taxon>
        <taxon>Actinomycetes</taxon>
        <taxon>Pseudonocardiales</taxon>
        <taxon>Pseudonocardiaceae</taxon>
        <taxon>Amycolatopsis</taxon>
    </lineage>
</organism>
<dbReference type="EMBL" id="MUXN01000004">
    <property type="protein sequence ID" value="OOC07557.1"/>
    <property type="molecule type" value="Genomic_DNA"/>
</dbReference>
<reference evidence="1 3" key="1">
    <citation type="submission" date="2012-10" db="EMBL/GenBank/DDBJ databases">
        <title>Genome assembly of Amycolatopsis azurea DSM 43854.</title>
        <authorList>
            <person name="Khatri I."/>
            <person name="Kaur I."/>
            <person name="Subramanian S."/>
            <person name="Mayilraj S."/>
        </authorList>
    </citation>
    <scope>NUCLEOTIDE SEQUENCE [LARGE SCALE GENOMIC DNA]</scope>
    <source>
        <strain evidence="1 3">DSM 43854</strain>
    </source>
</reference>
<comment type="caution">
    <text evidence="1">The sequence shown here is derived from an EMBL/GenBank/DDBJ whole genome shotgun (WGS) entry which is preliminary data.</text>
</comment>
<dbReference type="RefSeq" id="WP_005150282.1">
    <property type="nucleotide sequence ID" value="NZ_ANMG01000003.1"/>
</dbReference>
<dbReference type="OrthoDB" id="9948177at2"/>
<gene>
    <name evidence="2" type="ORF">B0293_07770</name>
    <name evidence="1" type="ORF">C791_2984</name>
</gene>
<evidence type="ECO:0000313" key="3">
    <source>
        <dbReference type="Proteomes" id="UP000014137"/>
    </source>
</evidence>
<dbReference type="Proteomes" id="UP000014137">
    <property type="component" value="Unassembled WGS sequence"/>
</dbReference>
<evidence type="ECO:0000313" key="4">
    <source>
        <dbReference type="Proteomes" id="UP000188551"/>
    </source>
</evidence>